<feature type="coiled-coil region" evidence="1">
    <location>
        <begin position="213"/>
        <end position="240"/>
    </location>
</feature>
<dbReference type="InterPro" id="IPR019151">
    <property type="entry name" value="Proteasome_assmbl_chaperone_2"/>
</dbReference>
<evidence type="ECO:0008006" key="4">
    <source>
        <dbReference type="Google" id="ProtNLM"/>
    </source>
</evidence>
<dbReference type="PROSITE" id="PS51257">
    <property type="entry name" value="PROKAR_LIPOPROTEIN"/>
    <property type="match status" value="1"/>
</dbReference>
<proteinExistence type="predicted"/>
<sequence length="254" mass="28535">METRIIEHNKPEEDISSAILIEASPTPGVAGIIACNYLIENFGGKKIAEIISPYFPQISLINDDGIATLPKIEIHIVTIGNQKLLILMRNFPIDSNEGSQIIAKKIYEYLDSKGIRSLFIFASGRVSDDRSIYVSSTRIDNINHLLLSGAKPAPSLDSLPVDRLTGFLMMFFAINRKDVYLMLADTPSYLPDPLAAKRMLEVFAKSLQLNVDLSKLDEEIEKHRRTVEEMERGLLGIEAERQRRTPSKEPFYIG</sequence>
<accession>A0A832ZXK5</accession>
<organism evidence="2 3">
    <name type="scientific">Caldiarchaeum subterraneum</name>
    <dbReference type="NCBI Taxonomy" id="311458"/>
    <lineage>
        <taxon>Archaea</taxon>
        <taxon>Nitrososphaerota</taxon>
        <taxon>Candidatus Caldarchaeales</taxon>
        <taxon>Candidatus Caldarchaeaceae</taxon>
        <taxon>Candidatus Caldarchaeum</taxon>
    </lineage>
</organism>
<comment type="caution">
    <text evidence="2">The sequence shown here is derived from an EMBL/GenBank/DDBJ whole genome shotgun (WGS) entry which is preliminary data.</text>
</comment>
<reference evidence="2" key="1">
    <citation type="journal article" date="2020" name="ISME J.">
        <title>Gammaproteobacteria mediating utilization of methyl-, sulfur- and petroleum organic compounds in deep ocean hydrothermal plumes.</title>
        <authorList>
            <person name="Zhou Z."/>
            <person name="Liu Y."/>
            <person name="Pan J."/>
            <person name="Cron B.R."/>
            <person name="Toner B.M."/>
            <person name="Anantharaman K."/>
            <person name="Breier J.A."/>
            <person name="Dick G.J."/>
            <person name="Li M."/>
        </authorList>
    </citation>
    <scope>NUCLEOTIDE SEQUENCE</scope>
    <source>
        <strain evidence="2">SZUA-1515</strain>
    </source>
</reference>
<keyword evidence="1" id="KW-0175">Coiled coil</keyword>
<name>A0A832ZXK5_CALS0</name>
<evidence type="ECO:0000313" key="2">
    <source>
        <dbReference type="EMBL" id="HIQ30202.1"/>
    </source>
</evidence>
<dbReference type="Gene3D" id="3.40.50.10900">
    <property type="entry name" value="PAC-like subunit"/>
    <property type="match status" value="1"/>
</dbReference>
<gene>
    <name evidence="2" type="ORF">EYH45_06535</name>
</gene>
<evidence type="ECO:0000256" key="1">
    <source>
        <dbReference type="SAM" id="Coils"/>
    </source>
</evidence>
<dbReference type="AlphaFoldDB" id="A0A832ZXK5"/>
<dbReference type="Proteomes" id="UP000608579">
    <property type="component" value="Unassembled WGS sequence"/>
</dbReference>
<dbReference type="Pfam" id="PF09754">
    <property type="entry name" value="PAC2"/>
    <property type="match status" value="1"/>
</dbReference>
<dbReference type="PANTHER" id="PTHR35610">
    <property type="entry name" value="3-ISOPROPYLMALATE DEHYDRATASE-RELATED"/>
    <property type="match status" value="1"/>
</dbReference>
<dbReference type="EMBL" id="DQVM01000123">
    <property type="protein sequence ID" value="HIQ30202.1"/>
    <property type="molecule type" value="Genomic_DNA"/>
</dbReference>
<protein>
    <recommendedName>
        <fullName evidence="4">Proteasome assembly chaperone family protein</fullName>
    </recommendedName>
</protein>
<dbReference type="InterPro" id="IPR038389">
    <property type="entry name" value="PSMG2_sf"/>
</dbReference>
<dbReference type="SUPFAM" id="SSF159659">
    <property type="entry name" value="Cgl1923-like"/>
    <property type="match status" value="1"/>
</dbReference>
<evidence type="ECO:0000313" key="3">
    <source>
        <dbReference type="Proteomes" id="UP000608579"/>
    </source>
</evidence>